<dbReference type="EMBL" id="WIBF01000002">
    <property type="protein sequence ID" value="MQQ08005.1"/>
    <property type="molecule type" value="Genomic_DNA"/>
</dbReference>
<gene>
    <name evidence="2" type="ORF">GFB49_06030</name>
</gene>
<keyword evidence="1" id="KW-1133">Transmembrane helix</keyword>
<keyword evidence="1" id="KW-0812">Transmembrane</keyword>
<evidence type="ECO:0000313" key="3">
    <source>
        <dbReference type="Proteomes" id="UP000444174"/>
    </source>
</evidence>
<reference evidence="2 3" key="1">
    <citation type="submission" date="2019-10" db="EMBL/GenBank/DDBJ databases">
        <title>Epibacterium sp. nov., isolated from seawater.</title>
        <authorList>
            <person name="Zhang X."/>
            <person name="Li N."/>
        </authorList>
    </citation>
    <scope>NUCLEOTIDE SEQUENCE [LARGE SCALE GENOMIC DNA]</scope>
    <source>
        <strain evidence="2 3">SM1979</strain>
    </source>
</reference>
<dbReference type="AlphaFoldDB" id="A0A843YEB7"/>
<organism evidence="2 3">
    <name type="scientific">Tritonibacter litoralis</name>
    <dbReference type="NCBI Taxonomy" id="2662264"/>
    <lineage>
        <taxon>Bacteria</taxon>
        <taxon>Pseudomonadati</taxon>
        <taxon>Pseudomonadota</taxon>
        <taxon>Alphaproteobacteria</taxon>
        <taxon>Rhodobacterales</taxon>
        <taxon>Paracoccaceae</taxon>
        <taxon>Tritonibacter</taxon>
    </lineage>
</organism>
<name>A0A843YEB7_9RHOB</name>
<feature type="transmembrane region" description="Helical" evidence="1">
    <location>
        <begin position="44"/>
        <end position="67"/>
    </location>
</feature>
<protein>
    <submittedName>
        <fullName evidence="2">DUF2244 domain-containing protein</fullName>
    </submittedName>
</protein>
<comment type="caution">
    <text evidence="2">The sequence shown here is derived from an EMBL/GenBank/DDBJ whole genome shotgun (WGS) entry which is preliminary data.</text>
</comment>
<evidence type="ECO:0000256" key="1">
    <source>
        <dbReference type="SAM" id="Phobius"/>
    </source>
</evidence>
<evidence type="ECO:0000313" key="2">
    <source>
        <dbReference type="EMBL" id="MQQ08005.1"/>
    </source>
</evidence>
<sequence>MPYEWISPPENTTVELHLWPHQSLTAEGYVGIIGLAMALMTVPLIPILGTVVLWGILPFMLIALWGLKWALDLNRKHAQILEVLILDETDARLTRYGPRGEVQDWQSNRHWVQVHMHISDGPVPHYVTLQGGGREVEIGAFLSEEERQALYSELFALLAIK</sequence>
<keyword evidence="3" id="KW-1185">Reference proteome</keyword>
<dbReference type="RefSeq" id="WP_153214935.1">
    <property type="nucleotide sequence ID" value="NZ_WIBF01000002.1"/>
</dbReference>
<accession>A0A843YEB7</accession>
<proteinExistence type="predicted"/>
<keyword evidence="1" id="KW-0472">Membrane</keyword>
<dbReference type="Proteomes" id="UP000444174">
    <property type="component" value="Unassembled WGS sequence"/>
</dbReference>
<dbReference type="InterPro" id="IPR019253">
    <property type="entry name" value="DUF2244_TM"/>
</dbReference>
<dbReference type="Pfam" id="PF10003">
    <property type="entry name" value="DUF2244"/>
    <property type="match status" value="1"/>
</dbReference>